<name>A0ABX0JTT8_9PROT</name>
<keyword evidence="2" id="KW-1185">Reference proteome</keyword>
<sequence>MKIVAPCMQCQAENGIPNFSSFKMVRIPDDGVIEVKCDHGHRTFTIIQQEKFEILSEMAIRAIVDGYYRDAVASFAGALERLYEFFIRVASRKHGIDASVVALAWKQISNQSERQLGAFIGLYLVETGQPPNLLSQKQTSFRNAVIHQGTFPEQDETLQFGQAVLECAVPILRLLKSENYSTIVRTLVMESIQDRSKRAWKEGLRTSTQGMSTLLSLSIAGEQTDVATAVANYAARPD</sequence>
<reference evidence="1 2" key="1">
    <citation type="journal article" date="2020" name="Int. J. Syst. Evol. Microbiol.">
        <title>Novel acetic acid bacteria from cider fermentations: Acetobacter conturbans sp. nov. and Acetobacter fallax sp. nov.</title>
        <authorList>
            <person name="Sombolestani A.S."/>
            <person name="Cleenwerck I."/>
            <person name="Cnockaert M."/>
            <person name="Borremans W."/>
            <person name="Wieme A.D."/>
            <person name="De Vuyst L."/>
            <person name="Vandamme P."/>
        </authorList>
    </citation>
    <scope>NUCLEOTIDE SEQUENCE [LARGE SCALE GENOMIC DNA]</scope>
    <source>
        <strain evidence="1 2">LMG 30640</strain>
    </source>
</reference>
<comment type="caution">
    <text evidence="1">The sequence shown here is derived from an EMBL/GenBank/DDBJ whole genome shotgun (WGS) entry which is preliminary data.</text>
</comment>
<dbReference type="EMBL" id="WOTB01000011">
    <property type="protein sequence ID" value="NHN84969.1"/>
    <property type="molecule type" value="Genomic_DNA"/>
</dbReference>
<evidence type="ECO:0000313" key="2">
    <source>
        <dbReference type="Proteomes" id="UP000635278"/>
    </source>
</evidence>
<evidence type="ECO:0000313" key="1">
    <source>
        <dbReference type="EMBL" id="NHN84969.1"/>
    </source>
</evidence>
<dbReference type="Proteomes" id="UP000635278">
    <property type="component" value="Unassembled WGS sequence"/>
</dbReference>
<organism evidence="1 2">
    <name type="scientific">Acetobacter musti</name>
    <dbReference type="NCBI Taxonomy" id="864732"/>
    <lineage>
        <taxon>Bacteria</taxon>
        <taxon>Pseudomonadati</taxon>
        <taxon>Pseudomonadota</taxon>
        <taxon>Alphaproteobacteria</taxon>
        <taxon>Acetobacterales</taxon>
        <taxon>Acetobacteraceae</taxon>
        <taxon>Acetobacter</taxon>
    </lineage>
</organism>
<protein>
    <recommendedName>
        <fullName evidence="3">Apea-like HEPN domain-containing protein</fullName>
    </recommendedName>
</protein>
<accession>A0ABX0JTT8</accession>
<evidence type="ECO:0008006" key="3">
    <source>
        <dbReference type="Google" id="ProtNLM"/>
    </source>
</evidence>
<dbReference type="RefSeq" id="WP_173583360.1">
    <property type="nucleotide sequence ID" value="NZ_WOTB01000011.1"/>
</dbReference>
<proteinExistence type="predicted"/>
<gene>
    <name evidence="1" type="ORF">GOB93_09985</name>
</gene>